<organism evidence="1 2">
    <name type="scientific">Moniliophthora roreri</name>
    <name type="common">Frosty pod rot fungus</name>
    <name type="synonym">Monilia roreri</name>
    <dbReference type="NCBI Taxonomy" id="221103"/>
    <lineage>
        <taxon>Eukaryota</taxon>
        <taxon>Fungi</taxon>
        <taxon>Dikarya</taxon>
        <taxon>Basidiomycota</taxon>
        <taxon>Agaricomycotina</taxon>
        <taxon>Agaricomycetes</taxon>
        <taxon>Agaricomycetidae</taxon>
        <taxon>Agaricales</taxon>
        <taxon>Marasmiineae</taxon>
        <taxon>Marasmiaceae</taxon>
        <taxon>Moniliophthora</taxon>
    </lineage>
</organism>
<reference evidence="1 2" key="1">
    <citation type="submission" date="2015-12" db="EMBL/GenBank/DDBJ databases">
        <title>Draft genome sequence of Moniliophthora roreri, the causal agent of frosty pod rot of cacao.</title>
        <authorList>
            <person name="Aime M.C."/>
            <person name="Diaz-Valderrama J.R."/>
            <person name="Kijpornyongpan T."/>
            <person name="Phillips-Mora W."/>
        </authorList>
    </citation>
    <scope>NUCLEOTIDE SEQUENCE [LARGE SCALE GENOMIC DNA]</scope>
    <source>
        <strain evidence="1 2">MCA 2952</strain>
    </source>
</reference>
<gene>
    <name evidence="1" type="ORF">WG66_5045</name>
</gene>
<comment type="caution">
    <text evidence="1">The sequence shown here is derived from an EMBL/GenBank/DDBJ whole genome shotgun (WGS) entry which is preliminary data.</text>
</comment>
<name>A0A0W0G1G8_MONRR</name>
<dbReference type="eggNOG" id="ENOG502QRM1">
    <property type="taxonomic scope" value="Eukaryota"/>
</dbReference>
<dbReference type="AlphaFoldDB" id="A0A0W0G1G8"/>
<evidence type="ECO:0000313" key="1">
    <source>
        <dbReference type="EMBL" id="KTB42386.1"/>
    </source>
</evidence>
<evidence type="ECO:0000313" key="2">
    <source>
        <dbReference type="Proteomes" id="UP000054988"/>
    </source>
</evidence>
<protein>
    <submittedName>
        <fullName evidence="1">Uncharacterized protein</fullName>
    </submittedName>
</protein>
<accession>A0A0W0G1G8</accession>
<dbReference type="EMBL" id="LATX01001338">
    <property type="protein sequence ID" value="KTB42386.1"/>
    <property type="molecule type" value="Genomic_DNA"/>
</dbReference>
<proteinExistence type="predicted"/>
<dbReference type="Proteomes" id="UP000054988">
    <property type="component" value="Unassembled WGS sequence"/>
</dbReference>
<sequence length="205" mass="23591">MNPEAKFISIGFFTIYTISSSLCSSPENIFSLVNSLHNVWSALEEWHTDAKTHVKPIEPDSVEKKLVPLQEIYKPSETTPCVEPEELLDPEIRKLYQQSAEALCVAYAFSRVGREGKSAVLWPTLFGKKFCTLLNRRTQRALVLLYCYLLMLKDVSEGCWWLSEIGRCLEHVYESLNPGWRDWLCDVYKADEGDQAVMLIRCLVY</sequence>